<comment type="subcellular location">
    <subcellularLocation>
        <location evidence="1">Membrane</location>
        <topology evidence="1">Multi-pass membrane protein</topology>
    </subcellularLocation>
</comment>
<dbReference type="InterPro" id="IPR020846">
    <property type="entry name" value="MFS_dom"/>
</dbReference>
<dbReference type="InterPro" id="IPR036259">
    <property type="entry name" value="MFS_trans_sf"/>
</dbReference>
<name>A0AAI8V9A4_9PEZI</name>
<reference evidence="10" key="1">
    <citation type="submission" date="2023-10" db="EMBL/GenBank/DDBJ databases">
        <authorList>
            <person name="Hackl T."/>
        </authorList>
    </citation>
    <scope>NUCLEOTIDE SEQUENCE</scope>
</reference>
<feature type="transmembrane region" description="Helical" evidence="8">
    <location>
        <begin position="374"/>
        <end position="395"/>
    </location>
</feature>
<dbReference type="FunFam" id="1.20.1250.20:FF:000196">
    <property type="entry name" value="MFS toxin efflux pump (AflT)"/>
    <property type="match status" value="1"/>
</dbReference>
<dbReference type="CDD" id="cd17502">
    <property type="entry name" value="MFS_Azr1_MDR_like"/>
    <property type="match status" value="1"/>
</dbReference>
<keyword evidence="6 8" id="KW-0472">Membrane</keyword>
<feature type="transmembrane region" description="Helical" evidence="8">
    <location>
        <begin position="340"/>
        <end position="362"/>
    </location>
</feature>
<protein>
    <submittedName>
        <fullName evidence="10">Uu.00g036370.m01.CDS01</fullName>
    </submittedName>
</protein>
<evidence type="ECO:0000259" key="9">
    <source>
        <dbReference type="PROSITE" id="PS50850"/>
    </source>
</evidence>
<proteinExistence type="inferred from homology"/>
<evidence type="ECO:0000256" key="1">
    <source>
        <dbReference type="ARBA" id="ARBA00004141"/>
    </source>
</evidence>
<feature type="transmembrane region" description="Helical" evidence="8">
    <location>
        <begin position="400"/>
        <end position="419"/>
    </location>
</feature>
<feature type="transmembrane region" description="Helical" evidence="8">
    <location>
        <begin position="70"/>
        <end position="98"/>
    </location>
</feature>
<feature type="transmembrane region" description="Helical" evidence="8">
    <location>
        <begin position="195"/>
        <end position="216"/>
    </location>
</feature>
<keyword evidence="3" id="KW-0813">Transport</keyword>
<feature type="transmembrane region" description="Helical" evidence="8">
    <location>
        <begin position="137"/>
        <end position="155"/>
    </location>
</feature>
<dbReference type="Pfam" id="PF07690">
    <property type="entry name" value="MFS_1"/>
    <property type="match status" value="1"/>
</dbReference>
<evidence type="ECO:0000256" key="5">
    <source>
        <dbReference type="ARBA" id="ARBA00022989"/>
    </source>
</evidence>
<evidence type="ECO:0000313" key="11">
    <source>
        <dbReference type="Proteomes" id="UP001295740"/>
    </source>
</evidence>
<dbReference type="InterPro" id="IPR011701">
    <property type="entry name" value="MFS"/>
</dbReference>
<comment type="similarity">
    <text evidence="2">Belongs to the major facilitator superfamily. TCR/Tet family.</text>
</comment>
<feature type="domain" description="Major facilitator superfamily (MFS) profile" evidence="9">
    <location>
        <begin position="73"/>
        <end position="530"/>
    </location>
</feature>
<feature type="transmembrane region" description="Helical" evidence="8">
    <location>
        <begin position="300"/>
        <end position="319"/>
    </location>
</feature>
<evidence type="ECO:0000256" key="4">
    <source>
        <dbReference type="ARBA" id="ARBA00022692"/>
    </source>
</evidence>
<dbReference type="AlphaFoldDB" id="A0AAI8V9A4"/>
<dbReference type="PRINTS" id="PR01036">
    <property type="entry name" value="TCRTETB"/>
</dbReference>
<dbReference type="PANTHER" id="PTHR23501">
    <property type="entry name" value="MAJOR FACILITATOR SUPERFAMILY"/>
    <property type="match status" value="1"/>
</dbReference>
<gene>
    <name evidence="10" type="ORF">KHLLAP_LOCUS1252</name>
</gene>
<feature type="region of interest" description="Disordered" evidence="7">
    <location>
        <begin position="1"/>
        <end position="56"/>
    </location>
</feature>
<evidence type="ECO:0000256" key="3">
    <source>
        <dbReference type="ARBA" id="ARBA00022448"/>
    </source>
</evidence>
<evidence type="ECO:0000256" key="8">
    <source>
        <dbReference type="SAM" id="Phobius"/>
    </source>
</evidence>
<evidence type="ECO:0000256" key="6">
    <source>
        <dbReference type="ARBA" id="ARBA00023136"/>
    </source>
</evidence>
<feature type="transmembrane region" description="Helical" evidence="8">
    <location>
        <begin position="431"/>
        <end position="453"/>
    </location>
</feature>
<feature type="transmembrane region" description="Helical" evidence="8">
    <location>
        <begin position="228"/>
        <end position="248"/>
    </location>
</feature>
<dbReference type="GO" id="GO:0022857">
    <property type="term" value="F:transmembrane transporter activity"/>
    <property type="evidence" value="ECO:0007669"/>
    <property type="project" value="InterPro"/>
</dbReference>
<feature type="transmembrane region" description="Helical" evidence="8">
    <location>
        <begin position="539"/>
        <end position="559"/>
    </location>
</feature>
<comment type="caution">
    <text evidence="10">The sequence shown here is derived from an EMBL/GenBank/DDBJ whole genome shotgun (WGS) entry which is preliminary data.</text>
</comment>
<sequence>MRVNRPSSAQGDPKGHGHESGFSTDGSAPHLPSAELEKCATDEAGSLRPPNDQPAKFESAEPIEMSGWTFYTLIFSVILASLLIALNATVLGTAIPAITSAFGTVDDVGWYASAYLIANCAMSPLVGRLYRTFPLKVMFVSFVVIFEIGSLIGGLSKSSPMLIVARAISGIGGSGILNGGQTIIAATVPIEKRAFWNGIILGCFALGQAIGPLIGGALTQEATWRWCFYLNLPVGGIVIFLFVVVVRLPVVKLSDKKMTVLERILEIDLIGFFTFAAACTMFLMGLQWGGTKYAWNSPTVIGLLSGGVVAFVILGCWFAHRGEAALIPPRLLQNRINVMITITSFVQSGATTTALYWLPVWFQAIKDANPLQSGVMILPLILSQLVASVVCGVLVQKTGYYLPEVIVGNALVAVGAGLTSTFSPSTTQSEIIGYQVLVGAGRGLVLQLLVTAIQANAPREDASIASAYAMFSQFLGGAFFTSIAKSIFTSSIGDALHQFAPGVDPDLLINSGVTDFIKILPQELLQGALLAYNQAIDHVFYLQLAAASCAFVTGWGMGWNNLNHIKQEKGDYEDVSEAQPTAKRSAVV</sequence>
<dbReference type="EMBL" id="CAUWAG010000003">
    <property type="protein sequence ID" value="CAJ2500784.1"/>
    <property type="molecule type" value="Genomic_DNA"/>
</dbReference>
<evidence type="ECO:0000313" key="10">
    <source>
        <dbReference type="EMBL" id="CAJ2500784.1"/>
    </source>
</evidence>
<feature type="transmembrane region" description="Helical" evidence="8">
    <location>
        <begin position="167"/>
        <end position="188"/>
    </location>
</feature>
<feature type="transmembrane region" description="Helical" evidence="8">
    <location>
        <begin position="269"/>
        <end position="288"/>
    </location>
</feature>
<evidence type="ECO:0000256" key="2">
    <source>
        <dbReference type="ARBA" id="ARBA00007520"/>
    </source>
</evidence>
<keyword evidence="4 8" id="KW-0812">Transmembrane</keyword>
<dbReference type="GO" id="GO:0005886">
    <property type="term" value="C:plasma membrane"/>
    <property type="evidence" value="ECO:0007669"/>
    <property type="project" value="TreeGrafter"/>
</dbReference>
<dbReference type="Gene3D" id="1.20.1250.20">
    <property type="entry name" value="MFS general substrate transporter like domains"/>
    <property type="match status" value="2"/>
</dbReference>
<feature type="transmembrane region" description="Helical" evidence="8">
    <location>
        <begin position="465"/>
        <end position="484"/>
    </location>
</feature>
<organism evidence="10 11">
    <name type="scientific">Anthostomella pinea</name>
    <dbReference type="NCBI Taxonomy" id="933095"/>
    <lineage>
        <taxon>Eukaryota</taxon>
        <taxon>Fungi</taxon>
        <taxon>Dikarya</taxon>
        <taxon>Ascomycota</taxon>
        <taxon>Pezizomycotina</taxon>
        <taxon>Sordariomycetes</taxon>
        <taxon>Xylariomycetidae</taxon>
        <taxon>Xylariales</taxon>
        <taxon>Xylariaceae</taxon>
        <taxon>Anthostomella</taxon>
    </lineage>
</organism>
<feature type="transmembrane region" description="Helical" evidence="8">
    <location>
        <begin position="110"/>
        <end position="130"/>
    </location>
</feature>
<dbReference type="Proteomes" id="UP001295740">
    <property type="component" value="Unassembled WGS sequence"/>
</dbReference>
<keyword evidence="5 8" id="KW-1133">Transmembrane helix</keyword>
<dbReference type="PANTHER" id="PTHR23501:SF193">
    <property type="entry name" value="MULTIDRUG TRANSPORTER, PUTATIVE (AFU_ORTHOLOGUE AFUA_8G00940)-RELATED"/>
    <property type="match status" value="1"/>
</dbReference>
<dbReference type="PROSITE" id="PS50850">
    <property type="entry name" value="MFS"/>
    <property type="match status" value="1"/>
</dbReference>
<dbReference type="SUPFAM" id="SSF103473">
    <property type="entry name" value="MFS general substrate transporter"/>
    <property type="match status" value="1"/>
</dbReference>
<feature type="compositionally biased region" description="Polar residues" evidence="7">
    <location>
        <begin position="1"/>
        <end position="10"/>
    </location>
</feature>
<accession>A0AAI8V9A4</accession>
<keyword evidence="11" id="KW-1185">Reference proteome</keyword>
<evidence type="ECO:0000256" key="7">
    <source>
        <dbReference type="SAM" id="MobiDB-lite"/>
    </source>
</evidence>